<accession>A0ABV8TCR7</accession>
<keyword evidence="1" id="KW-0812">Transmembrane</keyword>
<feature type="transmembrane region" description="Helical" evidence="1">
    <location>
        <begin position="143"/>
        <end position="161"/>
    </location>
</feature>
<feature type="transmembrane region" description="Helical" evidence="1">
    <location>
        <begin position="53"/>
        <end position="71"/>
    </location>
</feature>
<sequence length="268" mass="29169">MTVSGARRRLGRRGVPLVLLGAGQIGWGIGYVAAPTTDTSGLQGLLKLMPLEAWAWLWVGAGAAALVGAVLPEGPDRWGFIAAVMPPTAWALGYMYDGMHGYSRAWFVFAWYLLSHALLILWSASVAEYKLPKRKSHSRRSPSLFLLGVGQVCWGVGFVAAPHTDRRGLDGLLRVMPMDGWAVAWIASGVVTLGALWLPVGPDRWGFAFAVGLPLVWGCGYGWEWITGDYERGAFVLVWYLTAHAGMAAWAAAVPEWELPRYSQEGRA</sequence>
<feature type="transmembrane region" description="Helical" evidence="1">
    <location>
        <begin position="205"/>
        <end position="223"/>
    </location>
</feature>
<feature type="transmembrane region" description="Helical" evidence="1">
    <location>
        <begin position="181"/>
        <end position="198"/>
    </location>
</feature>
<feature type="transmembrane region" description="Helical" evidence="1">
    <location>
        <begin position="235"/>
        <end position="254"/>
    </location>
</feature>
<evidence type="ECO:0000313" key="2">
    <source>
        <dbReference type="EMBL" id="MFC4328388.1"/>
    </source>
</evidence>
<dbReference type="RefSeq" id="WP_381738602.1">
    <property type="nucleotide sequence ID" value="NZ_JBHSDP010000011.1"/>
</dbReference>
<feature type="transmembrane region" description="Helical" evidence="1">
    <location>
        <begin position="14"/>
        <end position="33"/>
    </location>
</feature>
<comment type="caution">
    <text evidence="2">The sequence shown here is derived from an EMBL/GenBank/DDBJ whole genome shotgun (WGS) entry which is preliminary data.</text>
</comment>
<dbReference type="EMBL" id="JBHSDP010000011">
    <property type="protein sequence ID" value="MFC4328388.1"/>
    <property type="molecule type" value="Genomic_DNA"/>
</dbReference>
<keyword evidence="1" id="KW-0472">Membrane</keyword>
<organism evidence="2 3">
    <name type="scientific">Streptomyces andamanensis</name>
    <dbReference type="NCBI Taxonomy" id="1565035"/>
    <lineage>
        <taxon>Bacteria</taxon>
        <taxon>Bacillati</taxon>
        <taxon>Actinomycetota</taxon>
        <taxon>Actinomycetes</taxon>
        <taxon>Kitasatosporales</taxon>
        <taxon>Streptomycetaceae</taxon>
        <taxon>Streptomyces</taxon>
    </lineage>
</organism>
<evidence type="ECO:0000256" key="1">
    <source>
        <dbReference type="SAM" id="Phobius"/>
    </source>
</evidence>
<dbReference type="Proteomes" id="UP001595824">
    <property type="component" value="Unassembled WGS sequence"/>
</dbReference>
<keyword evidence="1" id="KW-1133">Transmembrane helix</keyword>
<feature type="transmembrane region" description="Helical" evidence="1">
    <location>
        <begin position="78"/>
        <end position="96"/>
    </location>
</feature>
<gene>
    <name evidence="2" type="ORF">ACFPC0_11170</name>
</gene>
<proteinExistence type="predicted"/>
<reference evidence="3" key="1">
    <citation type="journal article" date="2019" name="Int. J. Syst. Evol. Microbiol.">
        <title>The Global Catalogue of Microorganisms (GCM) 10K type strain sequencing project: providing services to taxonomists for standard genome sequencing and annotation.</title>
        <authorList>
            <consortium name="The Broad Institute Genomics Platform"/>
            <consortium name="The Broad Institute Genome Sequencing Center for Infectious Disease"/>
            <person name="Wu L."/>
            <person name="Ma J."/>
        </authorList>
    </citation>
    <scope>NUCLEOTIDE SEQUENCE [LARGE SCALE GENOMIC DNA]</scope>
    <source>
        <strain evidence="3">PCU 347</strain>
    </source>
</reference>
<keyword evidence="3" id="KW-1185">Reference proteome</keyword>
<protein>
    <submittedName>
        <fullName evidence="2">Uncharacterized protein</fullName>
    </submittedName>
</protein>
<evidence type="ECO:0000313" key="3">
    <source>
        <dbReference type="Proteomes" id="UP001595824"/>
    </source>
</evidence>
<name>A0ABV8TCR7_9ACTN</name>
<feature type="transmembrane region" description="Helical" evidence="1">
    <location>
        <begin position="102"/>
        <end position="122"/>
    </location>
</feature>